<dbReference type="EMBL" id="VUNN01000021">
    <property type="protein sequence ID" value="MSU06959.1"/>
    <property type="molecule type" value="Genomic_DNA"/>
</dbReference>
<dbReference type="PROSITE" id="PS00610">
    <property type="entry name" value="NA_NEUROTRAN_SYMP_1"/>
    <property type="match status" value="1"/>
</dbReference>
<dbReference type="GO" id="GO:0015293">
    <property type="term" value="F:symporter activity"/>
    <property type="evidence" value="ECO:0007669"/>
    <property type="project" value="UniProtKB-KW"/>
</dbReference>
<keyword evidence="6" id="KW-0769">Symport</keyword>
<comment type="similarity">
    <text evidence="6">Belongs to the sodium:neurotransmitter symporter (SNF) (TC 2.A.22) family.</text>
</comment>
<evidence type="ECO:0000256" key="5">
    <source>
        <dbReference type="ARBA" id="ARBA00023136"/>
    </source>
</evidence>
<dbReference type="GO" id="GO:0016020">
    <property type="term" value="C:membrane"/>
    <property type="evidence" value="ECO:0007669"/>
    <property type="project" value="UniProtKB-SubCell"/>
</dbReference>
<evidence type="ECO:0000256" key="7">
    <source>
        <dbReference type="SAM" id="Phobius"/>
    </source>
</evidence>
<keyword evidence="2 6" id="KW-0813">Transport</keyword>
<feature type="transmembrane region" description="Helical" evidence="7">
    <location>
        <begin position="259"/>
        <end position="283"/>
    </location>
</feature>
<dbReference type="PANTHER" id="PTHR42948">
    <property type="entry name" value="TRANSPORTER"/>
    <property type="match status" value="1"/>
</dbReference>
<comment type="caution">
    <text evidence="8">The sequence shown here is derived from an EMBL/GenBank/DDBJ whole genome shotgun (WGS) entry which is preliminary data.</text>
</comment>
<feature type="transmembrane region" description="Helical" evidence="7">
    <location>
        <begin position="147"/>
        <end position="165"/>
    </location>
</feature>
<keyword evidence="5 7" id="KW-0472">Membrane</keyword>
<keyword evidence="3 6" id="KW-0812">Transmembrane</keyword>
<evidence type="ECO:0000256" key="3">
    <source>
        <dbReference type="ARBA" id="ARBA00022692"/>
    </source>
</evidence>
<dbReference type="Pfam" id="PF00209">
    <property type="entry name" value="SNF"/>
    <property type="match status" value="2"/>
</dbReference>
<sequence>MENKRETLSSRLGFILLSAGCAIGLGNVWRFPFITGKNGGAGFVLIYLIFLVLLGLPVMAMEFAIGRGSKQNIALSLKTLERKGSKWHLYGPLAVIGNYVLLMFYTTIAGWIFYYFISAAKGEFNNITAEGVNTFFSALVANPTKQITWMVAVVVISMSVVAIGLKNGVEKITKYIMLALLFIMLLLTIHSLTLPGTAEGLKFYLIPNFKSMKEIGFSTILYEALGQAFFTLSVGIGAMSIFGSYIDDERSLGGESARIIALDTFVAITAGLIIFPACFSYGVSVGQGPSLLFITLPNIFSKMTGGRIWASLFFLFMSFAALSTIIAVCENIISYWIDVKHYSRTKACVVNTILLIVLSLPCILGFNVLSSIQPFGEGSNILDLEDFIVSNLLLPFGSLLFILFCTRSSGWGFENALKEINKGKGLKISNLLRFYLSYIIPIIVLFIMIKGIWDKLF</sequence>
<comment type="subcellular location">
    <subcellularLocation>
        <location evidence="1">Membrane</location>
        <topology evidence="1">Multi-pass membrane protein</topology>
    </subcellularLocation>
</comment>
<dbReference type="Proteomes" id="UP000460549">
    <property type="component" value="Unassembled WGS sequence"/>
</dbReference>
<evidence type="ECO:0000256" key="1">
    <source>
        <dbReference type="ARBA" id="ARBA00004141"/>
    </source>
</evidence>
<feature type="transmembrane region" description="Helical" evidence="7">
    <location>
        <begin position="44"/>
        <end position="66"/>
    </location>
</feature>
<dbReference type="CDD" id="cd10336">
    <property type="entry name" value="SLC6sbd_Tyt1-Like"/>
    <property type="match status" value="1"/>
</dbReference>
<evidence type="ECO:0000313" key="8">
    <source>
        <dbReference type="EMBL" id="MSU06959.1"/>
    </source>
</evidence>
<organism evidence="8 9">
    <name type="scientific">Bullifex porci</name>
    <dbReference type="NCBI Taxonomy" id="2606638"/>
    <lineage>
        <taxon>Bacteria</taxon>
        <taxon>Pseudomonadati</taxon>
        <taxon>Spirochaetota</taxon>
        <taxon>Spirochaetia</taxon>
        <taxon>Spirochaetales</taxon>
        <taxon>Spirochaetaceae</taxon>
        <taxon>Bullifex</taxon>
    </lineage>
</organism>
<feature type="transmembrane region" description="Helical" evidence="7">
    <location>
        <begin position="172"/>
        <end position="192"/>
    </location>
</feature>
<evidence type="ECO:0000313" key="9">
    <source>
        <dbReference type="Proteomes" id="UP000460549"/>
    </source>
</evidence>
<reference evidence="8 9" key="1">
    <citation type="submission" date="2019-08" db="EMBL/GenBank/DDBJ databases">
        <title>In-depth cultivation of the pig gut microbiome towards novel bacterial diversity and tailored functional studies.</title>
        <authorList>
            <person name="Wylensek D."/>
            <person name="Hitch T.C.A."/>
            <person name="Clavel T."/>
        </authorList>
    </citation>
    <scope>NUCLEOTIDE SEQUENCE [LARGE SCALE GENOMIC DNA]</scope>
    <source>
        <strain evidence="8 9">NM-380-WT-3C1</strain>
    </source>
</reference>
<feature type="transmembrane region" description="Helical" evidence="7">
    <location>
        <begin position="392"/>
        <end position="413"/>
    </location>
</feature>
<dbReference type="PANTHER" id="PTHR42948:SF1">
    <property type="entry name" value="TRANSPORTER"/>
    <property type="match status" value="1"/>
</dbReference>
<proteinExistence type="inferred from homology"/>
<evidence type="ECO:0000256" key="6">
    <source>
        <dbReference type="RuleBase" id="RU003732"/>
    </source>
</evidence>
<dbReference type="NCBIfam" id="NF037979">
    <property type="entry name" value="Na_transp"/>
    <property type="match status" value="1"/>
</dbReference>
<feature type="transmembrane region" description="Helical" evidence="7">
    <location>
        <begin position="308"/>
        <end position="337"/>
    </location>
</feature>
<feature type="transmembrane region" description="Helical" evidence="7">
    <location>
        <begin position="228"/>
        <end position="247"/>
    </location>
</feature>
<dbReference type="RefSeq" id="WP_154426254.1">
    <property type="nucleotide sequence ID" value="NZ_VUNN01000021.1"/>
</dbReference>
<name>A0A7X2PDN9_9SPIO</name>
<evidence type="ECO:0000256" key="4">
    <source>
        <dbReference type="ARBA" id="ARBA00022989"/>
    </source>
</evidence>
<dbReference type="PRINTS" id="PR00176">
    <property type="entry name" value="NANEUSMPORT"/>
</dbReference>
<dbReference type="InterPro" id="IPR000175">
    <property type="entry name" value="Na/ntran_symport"/>
</dbReference>
<keyword evidence="9" id="KW-1185">Reference proteome</keyword>
<protein>
    <recommendedName>
        <fullName evidence="6">Transporter</fullName>
    </recommendedName>
</protein>
<dbReference type="AlphaFoldDB" id="A0A7X2PDN9"/>
<feature type="transmembrane region" description="Helical" evidence="7">
    <location>
        <begin position="434"/>
        <end position="453"/>
    </location>
</feature>
<dbReference type="SUPFAM" id="SSF161070">
    <property type="entry name" value="SNF-like"/>
    <property type="match status" value="1"/>
</dbReference>
<feature type="transmembrane region" description="Helical" evidence="7">
    <location>
        <begin position="349"/>
        <end position="372"/>
    </location>
</feature>
<dbReference type="InterPro" id="IPR047218">
    <property type="entry name" value="YocR/YhdH-like"/>
</dbReference>
<accession>A0A7X2PDN9</accession>
<evidence type="ECO:0000256" key="2">
    <source>
        <dbReference type="ARBA" id="ARBA00022448"/>
    </source>
</evidence>
<dbReference type="PROSITE" id="PS50267">
    <property type="entry name" value="NA_NEUROTRAN_SYMP_3"/>
    <property type="match status" value="1"/>
</dbReference>
<feature type="transmembrane region" description="Helical" evidence="7">
    <location>
        <begin position="12"/>
        <end position="32"/>
    </location>
</feature>
<feature type="transmembrane region" description="Helical" evidence="7">
    <location>
        <begin position="87"/>
        <end position="117"/>
    </location>
</feature>
<gene>
    <name evidence="8" type="ORF">FYJ80_09270</name>
</gene>
<keyword evidence="4 7" id="KW-1133">Transmembrane helix</keyword>
<dbReference type="InterPro" id="IPR037272">
    <property type="entry name" value="SNS_sf"/>
</dbReference>